<name>A0ACC0UMI9_9AGAM</name>
<comment type="caution">
    <text evidence="1">The sequence shown here is derived from an EMBL/GenBank/DDBJ whole genome shotgun (WGS) entry which is preliminary data.</text>
</comment>
<protein>
    <submittedName>
        <fullName evidence="1">Uncharacterized protein</fullName>
    </submittedName>
</protein>
<organism evidence="1 2">
    <name type="scientific">Russula earlei</name>
    <dbReference type="NCBI Taxonomy" id="71964"/>
    <lineage>
        <taxon>Eukaryota</taxon>
        <taxon>Fungi</taxon>
        <taxon>Dikarya</taxon>
        <taxon>Basidiomycota</taxon>
        <taxon>Agaricomycotina</taxon>
        <taxon>Agaricomycetes</taxon>
        <taxon>Russulales</taxon>
        <taxon>Russulaceae</taxon>
        <taxon>Russula</taxon>
    </lineage>
</organism>
<dbReference type="EMBL" id="JAGFNK010000005">
    <property type="protein sequence ID" value="KAI9512848.1"/>
    <property type="molecule type" value="Genomic_DNA"/>
</dbReference>
<dbReference type="Proteomes" id="UP001207468">
    <property type="component" value="Unassembled WGS sequence"/>
</dbReference>
<sequence>MLARNAFKAAKLVPGSRRAARSPNRRVRPLSDVAAKSSQPVSFSGKEHKKDWTGFRLEECVRDSSHLTHELASLLLTNDPISSQSSGSPNYVPNQLLSFRSSIAQRDASAVLSLWRSLEKDNLLHLLGPSDLETCSRLVVNLCPVEPGSTWSEPLRAPIEELALALSNKLSTSALRACFTSLVIINDSEGVLRLYDRFLNVFEDDSSFSNEGMEEELSAIPTIHVSGSPFDKELSLFAIMALVIQNDFPSAIQFGMRHRWNLPFYHAANAFLDSFAPALPFRKKVSTFLRHAGAARFLSRPSLFHKHLDNLVSTPAPRSLQTLYTTVVEGLSEKYPWAIVDSQPPAVNRPVTIQERTWMAFIAAFLNVQRLDLAESAWDDMVKYGHKPGPGVWAVLIKGVGNLKGPSFALALWRSMKEACRQWKDATKLFNEFRTASPPLSGPHQISVFNTMISAHLNNSQEPDAIDLLEAMLAGGPNPTTHTFNLFLTYYHSNYDMRSLSSMFKKMTSHGVPGDVATFSILLCTLLRILDRGEAIQQTFVVMDQHKIKPNVATYTAIMTSLLQEKDKKALEAALDLLRTMEESGDRAIAPNVVTYTAILNGVHGWVGRDDRLVQECTELIVRKMKMRHIKFNKVTYNVLLKTCLENPSPAGVQKALQFYRQMRREKTSLTGDTWHIILHGLARRSEWVVAHEVLRDMQESGLMMTDWLENVAEEVIRGYSKSRKRLATAKR</sequence>
<proteinExistence type="predicted"/>
<evidence type="ECO:0000313" key="1">
    <source>
        <dbReference type="EMBL" id="KAI9512848.1"/>
    </source>
</evidence>
<evidence type="ECO:0000313" key="2">
    <source>
        <dbReference type="Proteomes" id="UP001207468"/>
    </source>
</evidence>
<keyword evidence="2" id="KW-1185">Reference proteome</keyword>
<accession>A0ACC0UMI9</accession>
<gene>
    <name evidence="1" type="ORF">F5148DRAFT_1160354</name>
</gene>
<reference evidence="1" key="1">
    <citation type="submission" date="2021-03" db="EMBL/GenBank/DDBJ databases">
        <title>Evolutionary priming and transition to the ectomycorrhizal habit in an iconic lineage of mushroom-forming fungi: is preadaptation a requirement?</title>
        <authorList>
            <consortium name="DOE Joint Genome Institute"/>
            <person name="Looney B.P."/>
            <person name="Miyauchi S."/>
            <person name="Morin E."/>
            <person name="Drula E."/>
            <person name="Courty P.E."/>
            <person name="Chicoki N."/>
            <person name="Fauchery L."/>
            <person name="Kohler A."/>
            <person name="Kuo A."/>
            <person name="LaButti K."/>
            <person name="Pangilinan J."/>
            <person name="Lipzen A."/>
            <person name="Riley R."/>
            <person name="Andreopoulos W."/>
            <person name="He G."/>
            <person name="Johnson J."/>
            <person name="Barry K.W."/>
            <person name="Grigoriev I.V."/>
            <person name="Nagy L."/>
            <person name="Hibbett D."/>
            <person name="Henrissat B."/>
            <person name="Matheny P.B."/>
            <person name="Labbe J."/>
            <person name="Martin A.F."/>
        </authorList>
    </citation>
    <scope>NUCLEOTIDE SEQUENCE</scope>
    <source>
        <strain evidence="1">BPL698</strain>
    </source>
</reference>